<comment type="catalytic activity">
    <reaction evidence="10 12">
        <text>dTMP + ATP = dTDP + ADP</text>
        <dbReference type="Rhea" id="RHEA:13517"/>
        <dbReference type="ChEBI" id="CHEBI:30616"/>
        <dbReference type="ChEBI" id="CHEBI:58369"/>
        <dbReference type="ChEBI" id="CHEBI:63528"/>
        <dbReference type="ChEBI" id="CHEBI:456216"/>
        <dbReference type="EC" id="2.7.4.9"/>
    </reaction>
</comment>
<evidence type="ECO:0000256" key="10">
    <source>
        <dbReference type="ARBA" id="ARBA00048743"/>
    </source>
</evidence>
<dbReference type="InterPro" id="IPR018095">
    <property type="entry name" value="Thymidylate_kin_CS"/>
</dbReference>
<dbReference type="Pfam" id="PF02223">
    <property type="entry name" value="Thymidylate_kin"/>
    <property type="match status" value="1"/>
</dbReference>
<comment type="similarity">
    <text evidence="1 12">Belongs to the thymidylate kinase family.</text>
</comment>
<proteinExistence type="inferred from homology"/>
<evidence type="ECO:0000256" key="2">
    <source>
        <dbReference type="ARBA" id="ARBA00012980"/>
    </source>
</evidence>
<keyword evidence="4 12" id="KW-0808">Transferase</keyword>
<keyword evidence="5 12" id="KW-0545">Nucleotide biosynthesis</keyword>
<keyword evidence="6 12" id="KW-0547">Nucleotide-binding</keyword>
<dbReference type="EMBL" id="CP124733">
    <property type="protein sequence ID" value="WHA39901.1"/>
    <property type="molecule type" value="Genomic_DNA"/>
</dbReference>
<feature type="domain" description="Thymidylate kinase-like" evidence="13">
    <location>
        <begin position="10"/>
        <end position="202"/>
    </location>
</feature>
<dbReference type="PROSITE" id="PS01331">
    <property type="entry name" value="THYMIDYLATE_KINASE"/>
    <property type="match status" value="1"/>
</dbReference>
<reference evidence="14" key="1">
    <citation type="submission" date="2023-05" db="EMBL/GenBank/DDBJ databases">
        <title>Complete genome sequence of Agrobacterium larrymoorei CFBP5477.</title>
        <authorList>
            <person name="Yen H.-C."/>
            <person name="Chou L."/>
            <person name="Lin Y.-C."/>
            <person name="Lai E.-M."/>
            <person name="Kuo C.-H."/>
        </authorList>
    </citation>
    <scope>NUCLEOTIDE SEQUENCE</scope>
    <source>
        <strain evidence="14">CFBP5477</strain>
    </source>
</reference>
<evidence type="ECO:0000259" key="13">
    <source>
        <dbReference type="Pfam" id="PF02223"/>
    </source>
</evidence>
<evidence type="ECO:0000256" key="6">
    <source>
        <dbReference type="ARBA" id="ARBA00022741"/>
    </source>
</evidence>
<dbReference type="NCBIfam" id="TIGR00041">
    <property type="entry name" value="DTMP_kinase"/>
    <property type="match status" value="1"/>
</dbReference>
<keyword evidence="8 12" id="KW-0067">ATP-binding</keyword>
<organism evidence="14 15">
    <name type="scientific">Agrobacterium larrymoorei</name>
    <dbReference type="NCBI Taxonomy" id="160699"/>
    <lineage>
        <taxon>Bacteria</taxon>
        <taxon>Pseudomonadati</taxon>
        <taxon>Pseudomonadota</taxon>
        <taxon>Alphaproteobacteria</taxon>
        <taxon>Hyphomicrobiales</taxon>
        <taxon>Rhizobiaceae</taxon>
        <taxon>Rhizobium/Agrobacterium group</taxon>
        <taxon>Agrobacterium</taxon>
    </lineage>
</organism>
<protein>
    <recommendedName>
        <fullName evidence="3 12">Thymidylate kinase</fullName>
        <ecNumber evidence="2 12">2.7.4.9</ecNumber>
    </recommendedName>
    <alternativeName>
        <fullName evidence="9 12">dTMP kinase</fullName>
    </alternativeName>
</protein>
<dbReference type="InterPro" id="IPR027417">
    <property type="entry name" value="P-loop_NTPase"/>
</dbReference>
<name>A0AAF0H534_9HYPH</name>
<evidence type="ECO:0000256" key="9">
    <source>
        <dbReference type="ARBA" id="ARBA00029962"/>
    </source>
</evidence>
<dbReference type="GO" id="GO:0006227">
    <property type="term" value="P:dUDP biosynthetic process"/>
    <property type="evidence" value="ECO:0007669"/>
    <property type="project" value="TreeGrafter"/>
</dbReference>
<evidence type="ECO:0000256" key="1">
    <source>
        <dbReference type="ARBA" id="ARBA00009776"/>
    </source>
</evidence>
<evidence type="ECO:0000256" key="3">
    <source>
        <dbReference type="ARBA" id="ARBA00017144"/>
    </source>
</evidence>
<evidence type="ECO:0000256" key="4">
    <source>
        <dbReference type="ARBA" id="ARBA00022679"/>
    </source>
</evidence>
<keyword evidence="7 12" id="KW-0418">Kinase</keyword>
<dbReference type="GO" id="GO:0005524">
    <property type="term" value="F:ATP binding"/>
    <property type="evidence" value="ECO:0007669"/>
    <property type="project" value="UniProtKB-UniRule"/>
</dbReference>
<evidence type="ECO:0000256" key="8">
    <source>
        <dbReference type="ARBA" id="ARBA00022840"/>
    </source>
</evidence>
<evidence type="ECO:0000256" key="7">
    <source>
        <dbReference type="ARBA" id="ARBA00022777"/>
    </source>
</evidence>
<dbReference type="GO" id="GO:0005829">
    <property type="term" value="C:cytosol"/>
    <property type="evidence" value="ECO:0007669"/>
    <property type="project" value="TreeGrafter"/>
</dbReference>
<dbReference type="PANTHER" id="PTHR10344:SF4">
    <property type="entry name" value="UMP-CMP KINASE 2, MITOCHONDRIAL"/>
    <property type="match status" value="1"/>
</dbReference>
<feature type="binding site" evidence="12">
    <location>
        <begin position="12"/>
        <end position="19"/>
    </location>
    <ligand>
        <name>ATP</name>
        <dbReference type="ChEBI" id="CHEBI:30616"/>
    </ligand>
</feature>
<dbReference type="Proteomes" id="UP000298664">
    <property type="component" value="Chromosome Circular"/>
</dbReference>
<dbReference type="AlphaFoldDB" id="A0AAF0H534"/>
<dbReference type="GO" id="GO:0006235">
    <property type="term" value="P:dTTP biosynthetic process"/>
    <property type="evidence" value="ECO:0007669"/>
    <property type="project" value="UniProtKB-UniRule"/>
</dbReference>
<dbReference type="GO" id="GO:0006233">
    <property type="term" value="P:dTDP biosynthetic process"/>
    <property type="evidence" value="ECO:0007669"/>
    <property type="project" value="InterPro"/>
</dbReference>
<dbReference type="RefSeq" id="WP_137394427.1">
    <property type="nucleotide sequence ID" value="NZ_CP124733.1"/>
</dbReference>
<dbReference type="EC" id="2.7.4.9" evidence="2 12"/>
<dbReference type="InterPro" id="IPR039430">
    <property type="entry name" value="Thymidylate_kin-like_dom"/>
</dbReference>
<comment type="function">
    <text evidence="11 12">Phosphorylation of dTMP to form dTDP in both de novo and salvage pathways of dTTP synthesis.</text>
</comment>
<gene>
    <name evidence="12 14" type="primary">tmk</name>
    <name evidence="14" type="ORF">CFBP5477_008540</name>
</gene>
<evidence type="ECO:0000256" key="12">
    <source>
        <dbReference type="HAMAP-Rule" id="MF_00165"/>
    </source>
</evidence>
<evidence type="ECO:0000256" key="5">
    <source>
        <dbReference type="ARBA" id="ARBA00022727"/>
    </source>
</evidence>
<dbReference type="Gene3D" id="3.40.50.300">
    <property type="entry name" value="P-loop containing nucleotide triphosphate hydrolases"/>
    <property type="match status" value="1"/>
</dbReference>
<dbReference type="CDD" id="cd01672">
    <property type="entry name" value="TMPK"/>
    <property type="match status" value="1"/>
</dbReference>
<dbReference type="SUPFAM" id="SSF52540">
    <property type="entry name" value="P-loop containing nucleoside triphosphate hydrolases"/>
    <property type="match status" value="1"/>
</dbReference>
<evidence type="ECO:0000313" key="15">
    <source>
        <dbReference type="Proteomes" id="UP000298664"/>
    </source>
</evidence>
<dbReference type="GO" id="GO:0004798">
    <property type="term" value="F:dTMP kinase activity"/>
    <property type="evidence" value="ECO:0007669"/>
    <property type="project" value="UniProtKB-UniRule"/>
</dbReference>
<dbReference type="HAMAP" id="MF_00165">
    <property type="entry name" value="Thymidylate_kinase"/>
    <property type="match status" value="1"/>
</dbReference>
<dbReference type="FunFam" id="3.40.50.300:FF:000225">
    <property type="entry name" value="Thymidylate kinase"/>
    <property type="match status" value="1"/>
</dbReference>
<evidence type="ECO:0000313" key="14">
    <source>
        <dbReference type="EMBL" id="WHA39901.1"/>
    </source>
</evidence>
<sequence length="222" mass="24359">MPEKGLFISFEGGEGAGKSTQIRILAETLRNRGLDVVVTREPGGSPGAEAVRHVLLSGAAEAFGVRMEAMLFAAARNDHVEEVIRPALENGAVVLCDRFLDSSRVYQGTTGNLEPDFIETLQRIAIDGTMPELTLIFDIAAASGLARARKRADDGATPDRFEKEELETHEKRREAYLDIALNEPRRCRIVNADQPQEKVTEDVLSLVEPLLSRFANISEVAE</sequence>
<dbReference type="InterPro" id="IPR018094">
    <property type="entry name" value="Thymidylate_kinase"/>
</dbReference>
<dbReference type="PANTHER" id="PTHR10344">
    <property type="entry name" value="THYMIDYLATE KINASE"/>
    <property type="match status" value="1"/>
</dbReference>
<evidence type="ECO:0000256" key="11">
    <source>
        <dbReference type="ARBA" id="ARBA00057735"/>
    </source>
</evidence>
<accession>A0AAF0H534</accession>